<proteinExistence type="predicted"/>
<sequence length="211" mass="23993">MAKMKKKYHKQIEPKVMQTPTPNFSSKRIIASGIDWVFGGIISGIPSVVFFAVLTKSSKPLTSMYQFESMGFSRNITILVSLICLLCGFCYYVIVPWKIFPGQTLGKHWLNLKIVHLNNQRITLGGYCIRQFLILIFIEGAATATSTYIKVLVTTISRFYIDPYLRIIWFIVTLGSLILLFWSKKHLALHDILTKTTVIDVFKSNNVEGGF</sequence>
<evidence type="ECO:0000256" key="2">
    <source>
        <dbReference type="ARBA" id="ARBA00022475"/>
    </source>
</evidence>
<evidence type="ECO:0000313" key="6">
    <source>
        <dbReference type="EMBL" id="SPE23074.1"/>
    </source>
</evidence>
<keyword evidence="3" id="KW-0812">Transmembrane</keyword>
<evidence type="ECO:0000256" key="1">
    <source>
        <dbReference type="ARBA" id="ARBA00004651"/>
    </source>
</evidence>
<dbReference type="InterPro" id="IPR010432">
    <property type="entry name" value="RDD"/>
</dbReference>
<dbReference type="PANTHER" id="PTHR36115">
    <property type="entry name" value="PROLINE-RICH ANTIGEN HOMOLOG-RELATED"/>
    <property type="match status" value="1"/>
</dbReference>
<name>A0A223K573_LATSK</name>
<evidence type="ECO:0000313" key="7">
    <source>
        <dbReference type="Proteomes" id="UP000239650"/>
    </source>
</evidence>
<dbReference type="Pfam" id="PF06271">
    <property type="entry name" value="RDD"/>
    <property type="match status" value="1"/>
</dbReference>
<accession>A0A223K573</accession>
<protein>
    <submittedName>
        <fullName evidence="6">RDD family protein</fullName>
    </submittedName>
</protein>
<dbReference type="RefSeq" id="WP_094365862.1">
    <property type="nucleotide sequence ID" value="NZ_CAKMCP010000008.1"/>
</dbReference>
<comment type="subcellular location">
    <subcellularLocation>
        <location evidence="1">Cell membrane</location>
        <topology evidence="1">Multi-pass membrane protein</topology>
    </subcellularLocation>
</comment>
<evidence type="ECO:0000256" key="5">
    <source>
        <dbReference type="ARBA" id="ARBA00023136"/>
    </source>
</evidence>
<keyword evidence="4" id="KW-1133">Transmembrane helix</keyword>
<gene>
    <name evidence="6" type="ORF">LAS9267_01874</name>
</gene>
<evidence type="ECO:0000256" key="3">
    <source>
        <dbReference type="ARBA" id="ARBA00022692"/>
    </source>
</evidence>
<reference evidence="6 7" key="1">
    <citation type="submission" date="2018-02" db="EMBL/GenBank/DDBJ databases">
        <authorList>
            <person name="Rodrigo-Torres L."/>
            <person name="Arahal R. D."/>
            <person name="Lucena T."/>
        </authorList>
    </citation>
    <scope>NUCLEOTIDE SEQUENCE [LARGE SCALE GENOMIC DNA]</scope>
    <source>
        <strain evidence="6 7">CECT 9267</strain>
    </source>
</reference>
<dbReference type="Proteomes" id="UP000239650">
    <property type="component" value="Unassembled WGS sequence"/>
</dbReference>
<dbReference type="InterPro" id="IPR051791">
    <property type="entry name" value="Pra-immunoreactive"/>
</dbReference>
<comment type="caution">
    <text evidence="6">The sequence shown here is derived from an EMBL/GenBank/DDBJ whole genome shotgun (WGS) entry which is preliminary data.</text>
</comment>
<keyword evidence="2" id="KW-1003">Cell membrane</keyword>
<dbReference type="GeneID" id="57132795"/>
<evidence type="ECO:0000256" key="4">
    <source>
        <dbReference type="ARBA" id="ARBA00022989"/>
    </source>
</evidence>
<dbReference type="EMBL" id="OKRC01000011">
    <property type="protein sequence ID" value="SPE23074.1"/>
    <property type="molecule type" value="Genomic_DNA"/>
</dbReference>
<organism evidence="6 7">
    <name type="scientific">Latilactobacillus sakei</name>
    <name type="common">Lactobacillus sakei</name>
    <dbReference type="NCBI Taxonomy" id="1599"/>
    <lineage>
        <taxon>Bacteria</taxon>
        <taxon>Bacillati</taxon>
        <taxon>Bacillota</taxon>
        <taxon>Bacilli</taxon>
        <taxon>Lactobacillales</taxon>
        <taxon>Lactobacillaceae</taxon>
        <taxon>Latilactobacillus</taxon>
    </lineage>
</organism>
<dbReference type="GO" id="GO:0005886">
    <property type="term" value="C:plasma membrane"/>
    <property type="evidence" value="ECO:0007669"/>
    <property type="project" value="UniProtKB-SubCell"/>
</dbReference>
<dbReference type="AlphaFoldDB" id="A0A223K573"/>
<keyword evidence="5" id="KW-0472">Membrane</keyword>